<dbReference type="OrthoDB" id="2553859at2759"/>
<comment type="caution">
    <text evidence="1">The sequence shown here is derived from an EMBL/GenBank/DDBJ whole genome shotgun (WGS) entry which is preliminary data.</text>
</comment>
<dbReference type="EMBL" id="MU155224">
    <property type="protein sequence ID" value="KAF9478904.1"/>
    <property type="molecule type" value="Genomic_DNA"/>
</dbReference>
<proteinExistence type="predicted"/>
<name>A0A9P5Z2G3_9AGAR</name>
<gene>
    <name evidence="1" type="ORF">BDN70DRAFT_859226</name>
</gene>
<evidence type="ECO:0000313" key="1">
    <source>
        <dbReference type="EMBL" id="KAF9478904.1"/>
    </source>
</evidence>
<dbReference type="AlphaFoldDB" id="A0A9P5Z2G3"/>
<evidence type="ECO:0000313" key="2">
    <source>
        <dbReference type="Proteomes" id="UP000807469"/>
    </source>
</evidence>
<dbReference type="Proteomes" id="UP000807469">
    <property type="component" value="Unassembled WGS sequence"/>
</dbReference>
<protein>
    <submittedName>
        <fullName evidence="1">Uncharacterized protein</fullName>
    </submittedName>
</protein>
<organism evidence="1 2">
    <name type="scientific">Pholiota conissans</name>
    <dbReference type="NCBI Taxonomy" id="109636"/>
    <lineage>
        <taxon>Eukaryota</taxon>
        <taxon>Fungi</taxon>
        <taxon>Dikarya</taxon>
        <taxon>Basidiomycota</taxon>
        <taxon>Agaricomycotina</taxon>
        <taxon>Agaricomycetes</taxon>
        <taxon>Agaricomycetidae</taxon>
        <taxon>Agaricales</taxon>
        <taxon>Agaricineae</taxon>
        <taxon>Strophariaceae</taxon>
        <taxon>Pholiota</taxon>
    </lineage>
</organism>
<keyword evidence="2" id="KW-1185">Reference proteome</keyword>
<reference evidence="1" key="1">
    <citation type="submission" date="2020-11" db="EMBL/GenBank/DDBJ databases">
        <authorList>
            <consortium name="DOE Joint Genome Institute"/>
            <person name="Ahrendt S."/>
            <person name="Riley R."/>
            <person name="Andreopoulos W."/>
            <person name="Labutti K."/>
            <person name="Pangilinan J."/>
            <person name="Ruiz-Duenas F.J."/>
            <person name="Barrasa J.M."/>
            <person name="Sanchez-Garcia M."/>
            <person name="Camarero S."/>
            <person name="Miyauchi S."/>
            <person name="Serrano A."/>
            <person name="Linde D."/>
            <person name="Babiker R."/>
            <person name="Drula E."/>
            <person name="Ayuso-Fernandez I."/>
            <person name="Pacheco R."/>
            <person name="Padilla G."/>
            <person name="Ferreira P."/>
            <person name="Barriuso J."/>
            <person name="Kellner H."/>
            <person name="Castanera R."/>
            <person name="Alfaro M."/>
            <person name="Ramirez L."/>
            <person name="Pisabarro A.G."/>
            <person name="Kuo A."/>
            <person name="Tritt A."/>
            <person name="Lipzen A."/>
            <person name="He G."/>
            <person name="Yan M."/>
            <person name="Ng V."/>
            <person name="Cullen D."/>
            <person name="Martin F."/>
            <person name="Rosso M.-N."/>
            <person name="Henrissat B."/>
            <person name="Hibbett D."/>
            <person name="Martinez A.T."/>
            <person name="Grigoriev I.V."/>
        </authorList>
    </citation>
    <scope>NUCLEOTIDE SEQUENCE</scope>
    <source>
        <strain evidence="1">CIRM-BRFM 674</strain>
    </source>
</reference>
<accession>A0A9P5Z2G3</accession>
<sequence>MSTATIKITYNLKPPSTIEKGNLSTSKSHEFPVKANQNDNSTAFYTELRISLEEARNQIGDELTAWRDVVGKAELSKEPKIVAEEDEEDEEA</sequence>